<protein>
    <submittedName>
        <fullName evidence="1">Uncharacterized protein</fullName>
    </submittedName>
</protein>
<accession>A0A409XUG6</accession>
<dbReference type="EMBL" id="NHYD01000339">
    <property type="protein sequence ID" value="PPQ94463.1"/>
    <property type="molecule type" value="Genomic_DNA"/>
</dbReference>
<evidence type="ECO:0000313" key="1">
    <source>
        <dbReference type="EMBL" id="PPQ94463.1"/>
    </source>
</evidence>
<dbReference type="Proteomes" id="UP000283269">
    <property type="component" value="Unassembled WGS sequence"/>
</dbReference>
<comment type="caution">
    <text evidence="1">The sequence shown here is derived from an EMBL/GenBank/DDBJ whole genome shotgun (WGS) entry which is preliminary data.</text>
</comment>
<gene>
    <name evidence="1" type="ORF">CVT25_000855</name>
</gene>
<name>A0A409XUG6_PSICY</name>
<sequence length="131" mass="14715">MTTRALTSERLNLKLIDFECRLKSHRKLIINLHQPTNTIHDHMPAVGLCKQTTGQPEMTHDRMNDAAKELAGGIGRRNSGVNSDNILVERNLRSLSSGMSHPTGIRCCALQVDKCFQISSENRDRRHADVI</sequence>
<dbReference type="AlphaFoldDB" id="A0A409XUG6"/>
<organism evidence="1 2">
    <name type="scientific">Psilocybe cyanescens</name>
    <dbReference type="NCBI Taxonomy" id="93625"/>
    <lineage>
        <taxon>Eukaryota</taxon>
        <taxon>Fungi</taxon>
        <taxon>Dikarya</taxon>
        <taxon>Basidiomycota</taxon>
        <taxon>Agaricomycotina</taxon>
        <taxon>Agaricomycetes</taxon>
        <taxon>Agaricomycetidae</taxon>
        <taxon>Agaricales</taxon>
        <taxon>Agaricineae</taxon>
        <taxon>Strophariaceae</taxon>
        <taxon>Psilocybe</taxon>
    </lineage>
</organism>
<evidence type="ECO:0000313" key="2">
    <source>
        <dbReference type="Proteomes" id="UP000283269"/>
    </source>
</evidence>
<dbReference type="InParanoid" id="A0A409XUG6"/>
<keyword evidence="2" id="KW-1185">Reference proteome</keyword>
<proteinExistence type="predicted"/>
<reference evidence="1 2" key="1">
    <citation type="journal article" date="2018" name="Evol. Lett.">
        <title>Horizontal gene cluster transfer increased hallucinogenic mushroom diversity.</title>
        <authorList>
            <person name="Reynolds H.T."/>
            <person name="Vijayakumar V."/>
            <person name="Gluck-Thaler E."/>
            <person name="Korotkin H.B."/>
            <person name="Matheny P.B."/>
            <person name="Slot J.C."/>
        </authorList>
    </citation>
    <scope>NUCLEOTIDE SEQUENCE [LARGE SCALE GENOMIC DNA]</scope>
    <source>
        <strain evidence="1 2">2631</strain>
    </source>
</reference>